<dbReference type="AlphaFoldDB" id="A0A151B6N5"/>
<dbReference type="PANTHER" id="PTHR43267">
    <property type="entry name" value="TRNA THREONYLCARBAMOYLADENOSINE DEHYDRATASE"/>
    <property type="match status" value="1"/>
</dbReference>
<evidence type="ECO:0000313" key="3">
    <source>
        <dbReference type="Proteomes" id="UP000075531"/>
    </source>
</evidence>
<protein>
    <submittedName>
        <fullName evidence="2">tRNA threonylcarbamoyladenosine dehydratase</fullName>
        <ecNumber evidence="2">6.1.-.-</ecNumber>
    </submittedName>
</protein>
<evidence type="ECO:0000259" key="1">
    <source>
        <dbReference type="Pfam" id="PF00899"/>
    </source>
</evidence>
<dbReference type="CDD" id="cd00755">
    <property type="entry name" value="YgdL_like"/>
    <property type="match status" value="1"/>
</dbReference>
<dbReference type="GO" id="GO:0008641">
    <property type="term" value="F:ubiquitin-like modifier activating enzyme activity"/>
    <property type="evidence" value="ECO:0007669"/>
    <property type="project" value="InterPro"/>
</dbReference>
<proteinExistence type="predicted"/>
<organism evidence="2 3">
    <name type="scientific">Clostridium tepidiprofundi DSM 19306</name>
    <dbReference type="NCBI Taxonomy" id="1121338"/>
    <lineage>
        <taxon>Bacteria</taxon>
        <taxon>Bacillati</taxon>
        <taxon>Bacillota</taxon>
        <taxon>Clostridia</taxon>
        <taxon>Eubacteriales</taxon>
        <taxon>Clostridiaceae</taxon>
        <taxon>Clostridium</taxon>
    </lineage>
</organism>
<dbReference type="GO" id="GO:0061503">
    <property type="term" value="F:tRNA threonylcarbamoyladenosine dehydratase"/>
    <property type="evidence" value="ECO:0007669"/>
    <property type="project" value="TreeGrafter"/>
</dbReference>
<dbReference type="PATRIC" id="fig|1121338.3.peg.533"/>
<evidence type="ECO:0000313" key="2">
    <source>
        <dbReference type="EMBL" id="KYH35585.1"/>
    </source>
</evidence>
<dbReference type="Proteomes" id="UP000075531">
    <property type="component" value="Unassembled WGS sequence"/>
</dbReference>
<dbReference type="SUPFAM" id="SSF69572">
    <property type="entry name" value="Activating enzymes of the ubiquitin-like proteins"/>
    <property type="match status" value="1"/>
</dbReference>
<dbReference type="InterPro" id="IPR035985">
    <property type="entry name" value="Ubiquitin-activating_enz"/>
</dbReference>
<dbReference type="EMBL" id="LTBA01000002">
    <property type="protein sequence ID" value="KYH35585.1"/>
    <property type="molecule type" value="Genomic_DNA"/>
</dbReference>
<accession>A0A151B6N5</accession>
<reference evidence="2 3" key="1">
    <citation type="submission" date="2016-02" db="EMBL/GenBank/DDBJ databases">
        <title>Genome sequence of Clostridium tepidiprofundi DSM 19306.</title>
        <authorList>
            <person name="Poehlein A."/>
            <person name="Daniel R."/>
        </authorList>
    </citation>
    <scope>NUCLEOTIDE SEQUENCE [LARGE SCALE GENOMIC DNA]</scope>
    <source>
        <strain evidence="2 3">DSM 19306</strain>
    </source>
</reference>
<name>A0A151B6N5_9CLOT</name>
<dbReference type="OrthoDB" id="9804150at2"/>
<dbReference type="InterPro" id="IPR045886">
    <property type="entry name" value="ThiF/MoeB/HesA"/>
</dbReference>
<dbReference type="STRING" id="1121338.CLTEP_05290"/>
<dbReference type="GO" id="GO:0061504">
    <property type="term" value="P:cyclic threonylcarbamoyladenosine biosynthetic process"/>
    <property type="evidence" value="ECO:0007669"/>
    <property type="project" value="TreeGrafter"/>
</dbReference>
<feature type="domain" description="THIF-type NAD/FAD binding fold" evidence="1">
    <location>
        <begin position="11"/>
        <end position="157"/>
    </location>
</feature>
<keyword evidence="3" id="KW-1185">Reference proteome</keyword>
<dbReference type="PANTHER" id="PTHR43267:SF1">
    <property type="entry name" value="TRNA THREONYLCARBAMOYLADENOSINE DEHYDRATASE"/>
    <property type="match status" value="1"/>
</dbReference>
<dbReference type="RefSeq" id="WP_066822163.1">
    <property type="nucleotide sequence ID" value="NZ_LTBA01000002.1"/>
</dbReference>
<dbReference type="EC" id="6.1.-.-" evidence="2"/>
<dbReference type="Pfam" id="PF00899">
    <property type="entry name" value="ThiF"/>
    <property type="match status" value="1"/>
</dbReference>
<sequence>MEQNAFSRTELIIGKEALHKLKNSKVIVLGIGGVGSFVVEALVRAGVGKLVLVDNDTVSISNINRQIIATMDTIGKFKVEVMKERILSINPDCKVEIHAKFIREDNIGEIISKDTDYVVDAIDTVSSKIAVIMWCKSNNINIISSMGTGNKLDPTKFEIVDIFDTKVCPLAKVMRYELKRRGIKDLKVLYSEEKPIKPERRKFIDKEKNSCTDGTEKTTIRKQIPGSISFVPPVAGMIIGGEVIKDLIH</sequence>
<dbReference type="InterPro" id="IPR000594">
    <property type="entry name" value="ThiF_NAD_FAD-bd"/>
</dbReference>
<dbReference type="Gene3D" id="3.40.50.720">
    <property type="entry name" value="NAD(P)-binding Rossmann-like Domain"/>
    <property type="match status" value="1"/>
</dbReference>
<dbReference type="FunFam" id="3.40.50.720:FF:000141">
    <property type="entry name" value="tRNA threonylcarbamoyladenosine dehydratase"/>
    <property type="match status" value="1"/>
</dbReference>
<keyword evidence="2" id="KW-0436">Ligase</keyword>
<gene>
    <name evidence="2" type="primary">tcdA_1</name>
    <name evidence="2" type="ORF">CLTEP_05290</name>
</gene>
<comment type="caution">
    <text evidence="2">The sequence shown here is derived from an EMBL/GenBank/DDBJ whole genome shotgun (WGS) entry which is preliminary data.</text>
</comment>